<proteinExistence type="predicted"/>
<sequence>MLVARKRMGWLHLQWRRRWWWTRRSCLEAGGLAEIPSPSFR</sequence>
<accession>A0A2P2P2Z2</accession>
<organism evidence="1">
    <name type="scientific">Rhizophora mucronata</name>
    <name type="common">Asiatic mangrove</name>
    <dbReference type="NCBI Taxonomy" id="61149"/>
    <lineage>
        <taxon>Eukaryota</taxon>
        <taxon>Viridiplantae</taxon>
        <taxon>Streptophyta</taxon>
        <taxon>Embryophyta</taxon>
        <taxon>Tracheophyta</taxon>
        <taxon>Spermatophyta</taxon>
        <taxon>Magnoliopsida</taxon>
        <taxon>eudicotyledons</taxon>
        <taxon>Gunneridae</taxon>
        <taxon>Pentapetalae</taxon>
        <taxon>rosids</taxon>
        <taxon>fabids</taxon>
        <taxon>Malpighiales</taxon>
        <taxon>Rhizophoraceae</taxon>
        <taxon>Rhizophora</taxon>
    </lineage>
</organism>
<evidence type="ECO:0000313" key="1">
    <source>
        <dbReference type="EMBL" id="MBX49118.1"/>
    </source>
</evidence>
<name>A0A2P2P2Z2_RHIMU</name>
<dbReference type="AlphaFoldDB" id="A0A2P2P2Z2"/>
<reference evidence="1" key="1">
    <citation type="submission" date="2018-02" db="EMBL/GenBank/DDBJ databases">
        <title>Rhizophora mucronata_Transcriptome.</title>
        <authorList>
            <person name="Meera S.P."/>
            <person name="Sreeshan A."/>
            <person name="Augustine A."/>
        </authorList>
    </citation>
    <scope>NUCLEOTIDE SEQUENCE</scope>
    <source>
        <tissue evidence="1">Leaf</tissue>
    </source>
</reference>
<protein>
    <submittedName>
        <fullName evidence="1">Uncharacterized protein</fullName>
    </submittedName>
</protein>
<dbReference type="EMBL" id="GGEC01068634">
    <property type="protein sequence ID" value="MBX49118.1"/>
    <property type="molecule type" value="Transcribed_RNA"/>
</dbReference>